<dbReference type="GeneID" id="25320118"/>
<accession>A0A0F4YK19</accession>
<evidence type="ECO:0000256" key="1">
    <source>
        <dbReference type="SAM" id="MobiDB-lite"/>
    </source>
</evidence>
<evidence type="ECO:0000313" key="2">
    <source>
        <dbReference type="EMBL" id="KKA18201.1"/>
    </source>
</evidence>
<dbReference type="Proteomes" id="UP000053958">
    <property type="component" value="Unassembled WGS sequence"/>
</dbReference>
<organism evidence="2 3">
    <name type="scientific">Rasamsonia emersonii (strain ATCC 16479 / CBS 393.64 / IMI 116815)</name>
    <dbReference type="NCBI Taxonomy" id="1408163"/>
    <lineage>
        <taxon>Eukaryota</taxon>
        <taxon>Fungi</taxon>
        <taxon>Dikarya</taxon>
        <taxon>Ascomycota</taxon>
        <taxon>Pezizomycotina</taxon>
        <taxon>Eurotiomycetes</taxon>
        <taxon>Eurotiomycetidae</taxon>
        <taxon>Eurotiales</taxon>
        <taxon>Trichocomaceae</taxon>
        <taxon>Rasamsonia</taxon>
    </lineage>
</organism>
<keyword evidence="3" id="KW-1185">Reference proteome</keyword>
<evidence type="ECO:0000313" key="3">
    <source>
        <dbReference type="Proteomes" id="UP000053958"/>
    </source>
</evidence>
<feature type="region of interest" description="Disordered" evidence="1">
    <location>
        <begin position="1"/>
        <end position="27"/>
    </location>
</feature>
<feature type="compositionally biased region" description="Low complexity" evidence="1">
    <location>
        <begin position="9"/>
        <end position="22"/>
    </location>
</feature>
<feature type="region of interest" description="Disordered" evidence="1">
    <location>
        <begin position="193"/>
        <end position="221"/>
    </location>
</feature>
<comment type="caution">
    <text evidence="2">The sequence shown here is derived from an EMBL/GenBank/DDBJ whole genome shotgun (WGS) entry which is preliminary data.</text>
</comment>
<sequence>MDSIEDPEASLYRALSSSSSSTGHRRRLTGSIESASNPYYGFKSRQILSISSNFSKSRVHPHSRESPTFLQGATRSDQLWAQPRSTKHWVEQWKVKTAAEVMQHGIEPSTPDASIFVTEGCGMLRRCEGRRHTSMGQMGWCLTERCPDVWVTNVVVTWMIEADRALMSTDRDLAKQAAVSRILQRLQQGMLSPVPHSIRTVPSSSSTPPQSAAPDLSSSVSVRTRPIPIEARVSRCMLPNIRERQFGNMLLRSKCGTMSRLSTN</sequence>
<dbReference type="AlphaFoldDB" id="A0A0F4YK19"/>
<dbReference type="RefSeq" id="XP_013324813.1">
    <property type="nucleotide sequence ID" value="XM_013469359.1"/>
</dbReference>
<name>A0A0F4YK19_RASE3</name>
<dbReference type="EMBL" id="LASV01000484">
    <property type="protein sequence ID" value="KKA18201.1"/>
    <property type="molecule type" value="Genomic_DNA"/>
</dbReference>
<proteinExistence type="predicted"/>
<gene>
    <name evidence="2" type="ORF">T310_7853</name>
</gene>
<protein>
    <submittedName>
        <fullName evidence="2">Uncharacterized protein</fullName>
    </submittedName>
</protein>
<reference evidence="2 3" key="1">
    <citation type="submission" date="2015-04" db="EMBL/GenBank/DDBJ databases">
        <authorList>
            <person name="Heijne W.H."/>
            <person name="Fedorova N.D."/>
            <person name="Nierman W.C."/>
            <person name="Vollebregt A.W."/>
            <person name="Zhao Z."/>
            <person name="Wu L."/>
            <person name="Kumar M."/>
            <person name="Stam H."/>
            <person name="van den Berg M.A."/>
            <person name="Pel H.J."/>
        </authorList>
    </citation>
    <scope>NUCLEOTIDE SEQUENCE [LARGE SCALE GENOMIC DNA]</scope>
    <source>
        <strain evidence="2 3">CBS 393.64</strain>
    </source>
</reference>
<feature type="compositionally biased region" description="Low complexity" evidence="1">
    <location>
        <begin position="202"/>
        <end position="214"/>
    </location>
</feature>